<protein>
    <recommendedName>
        <fullName evidence="8">LRRNT domain-containing protein</fullName>
    </recommendedName>
</protein>
<evidence type="ECO:0000313" key="9">
    <source>
        <dbReference type="EnsemblMetazoa" id="BGLB001424-PB"/>
    </source>
</evidence>
<dbReference type="PROSITE" id="PS51450">
    <property type="entry name" value="LRR"/>
    <property type="match status" value="4"/>
</dbReference>
<keyword evidence="6" id="KW-1133">Transmembrane helix</keyword>
<feature type="compositionally biased region" description="Polar residues" evidence="5">
    <location>
        <begin position="738"/>
        <end position="751"/>
    </location>
</feature>
<dbReference type="InterPro" id="IPR000372">
    <property type="entry name" value="LRRNT"/>
</dbReference>
<feature type="domain" description="LRRNT" evidence="8">
    <location>
        <begin position="30"/>
        <end position="62"/>
    </location>
</feature>
<dbReference type="InterPro" id="IPR003591">
    <property type="entry name" value="Leu-rich_rpt_typical-subtyp"/>
</dbReference>
<feature type="chain" id="PRO_5012428964" description="LRRNT domain-containing protein" evidence="7">
    <location>
        <begin position="29"/>
        <end position="901"/>
    </location>
</feature>
<keyword evidence="4" id="KW-0325">Glycoprotein</keyword>
<dbReference type="VEuPathDB" id="VectorBase:BGLB001424"/>
<dbReference type="Pfam" id="PF13855">
    <property type="entry name" value="LRR_8"/>
    <property type="match status" value="4"/>
</dbReference>
<keyword evidence="1" id="KW-0433">Leucine-rich repeat</keyword>
<dbReference type="SUPFAM" id="SSF52058">
    <property type="entry name" value="L domain-like"/>
    <property type="match status" value="2"/>
</dbReference>
<dbReference type="InterPro" id="IPR050541">
    <property type="entry name" value="LRR_TM_domain-containing"/>
</dbReference>
<evidence type="ECO:0000256" key="6">
    <source>
        <dbReference type="SAM" id="Phobius"/>
    </source>
</evidence>
<dbReference type="InterPro" id="IPR001611">
    <property type="entry name" value="Leu-rich_rpt"/>
</dbReference>
<evidence type="ECO:0000256" key="1">
    <source>
        <dbReference type="ARBA" id="ARBA00022614"/>
    </source>
</evidence>
<dbReference type="AlphaFoldDB" id="A0A2C9JEF4"/>
<feature type="signal peptide" evidence="7">
    <location>
        <begin position="1"/>
        <end position="28"/>
    </location>
</feature>
<dbReference type="PANTHER" id="PTHR24369:SF210">
    <property type="entry name" value="CHAOPTIN-RELATED"/>
    <property type="match status" value="1"/>
</dbReference>
<evidence type="ECO:0000256" key="4">
    <source>
        <dbReference type="ARBA" id="ARBA00023180"/>
    </source>
</evidence>
<dbReference type="SMART" id="SM00365">
    <property type="entry name" value="LRR_SD22"/>
    <property type="match status" value="6"/>
</dbReference>
<sequence length="901" mass="100845">MMLHLRKQYAERMLHLVLIFVLISVAQSGACPSACTCWEYHVDCYGRQLQFIPEDTPLIVKKLELQENEIHDLNGEMLIQFQDLENIFLKNNQISEIKPQTFANISSLESINLENNLIKDIAEDGFYNLSSLQIVDLSYNQLSEISEQFKNVLSLQRLNLNSNQLTSLKEDSFTHLRNLVYLTLSDNQISQITNAAFEGMEKLSYLVLSGNPLKTVDNIFQQLEALTFLDISRCRLRQFPTGLPWTLRSLNISNNYLMIIKVTDLSTIRHINSLDFVNNQIRFIEHDAFSKAPYLTEIRLSGNQLVQLPLRIPKTVLTFLAEGNKIEKIYSNNFDHDSVMSTFSLYNNSISEIDAYTFSRLINLTTLNLGSNQISMIKSFTFAGLRQLTCLNLERNPIVTIKDRAFASLFRVKTLKLSSIKTNVSDMAENVFQDLSSLNSLDIQSSPYIAHKIITSATVIRTFYDLWHLNLKNNGLKNLPMEIRAGLNSLKGIQLSDNPWECDNKMLAFKNWMNESPKLFTDQVICASPYNLQGRSVKDIDPKEFTAPTVEPPTTPEMHNFTVTNTSKNVSNDSDATEFTTQNLPDANVTSSRQWQDDKKVKDTTKQMDKNVMTLSTNVNILTDSRLFPSATLNKNEITSSTPEINVGAVDTTNLYQPLAPTSVFKTTEVDSTLTTLFLYNSIQLQSSFESVTTQDSTTQFTESMPWTSFSMDTVMATSSHVSSTPAADASSTSYSDEPNNSGPISFNSRGRNARDNRLPTFSASPGSRMQVTIIGVAVSLLTLVAALLTAVAVVHCRRRRKCLPINDEQTFASTNETSDTVFIVRHMASEPIAASTGENEGGTTSGEKASSTSLSSSSSSKLGSKFSRQRSSTSSSSKTSFDCIHGSKDDDSEMLMYSWK</sequence>
<dbReference type="Proteomes" id="UP000076420">
    <property type="component" value="Unassembled WGS sequence"/>
</dbReference>
<dbReference type="OrthoDB" id="6111473at2759"/>
<evidence type="ECO:0000259" key="8">
    <source>
        <dbReference type="SMART" id="SM00013"/>
    </source>
</evidence>
<dbReference type="Gene3D" id="3.80.10.10">
    <property type="entry name" value="Ribonuclease Inhibitor"/>
    <property type="match status" value="5"/>
</dbReference>
<proteinExistence type="predicted"/>
<evidence type="ECO:0000313" key="10">
    <source>
        <dbReference type="Proteomes" id="UP000076420"/>
    </source>
</evidence>
<dbReference type="KEGG" id="bgt:106055054"/>
<feature type="transmembrane region" description="Helical" evidence="6">
    <location>
        <begin position="772"/>
        <end position="795"/>
    </location>
</feature>
<keyword evidence="6" id="KW-0812">Transmembrane</keyword>
<dbReference type="FunFam" id="3.80.10.10:FF:000770">
    <property type="entry name" value="Uncharacterized protein"/>
    <property type="match status" value="1"/>
</dbReference>
<evidence type="ECO:0000256" key="5">
    <source>
        <dbReference type="SAM" id="MobiDB-lite"/>
    </source>
</evidence>
<reference evidence="9" key="1">
    <citation type="submission" date="2020-05" db="UniProtKB">
        <authorList>
            <consortium name="EnsemblMetazoa"/>
        </authorList>
    </citation>
    <scope>IDENTIFICATION</scope>
    <source>
        <strain evidence="9">BB02</strain>
    </source>
</reference>
<evidence type="ECO:0000256" key="7">
    <source>
        <dbReference type="SAM" id="SignalP"/>
    </source>
</evidence>
<feature type="region of interest" description="Disordered" evidence="5">
    <location>
        <begin position="833"/>
        <end position="901"/>
    </location>
</feature>
<keyword evidence="6" id="KW-0472">Membrane</keyword>
<name>A0A2C9JEF4_BIOGL</name>
<evidence type="ECO:0000256" key="2">
    <source>
        <dbReference type="ARBA" id="ARBA00022729"/>
    </source>
</evidence>
<dbReference type="Pfam" id="PF00560">
    <property type="entry name" value="LRR_1"/>
    <property type="match status" value="1"/>
</dbReference>
<feature type="compositionally biased region" description="Low complexity" evidence="5">
    <location>
        <begin position="723"/>
        <end position="737"/>
    </location>
</feature>
<feature type="region of interest" description="Disordered" evidence="5">
    <location>
        <begin position="723"/>
        <end position="765"/>
    </location>
</feature>
<dbReference type="EnsemblMetazoa" id="BGLB001424-RB">
    <property type="protein sequence ID" value="BGLB001424-PB"/>
    <property type="gene ID" value="BGLB001424"/>
</dbReference>
<dbReference type="PANTHER" id="PTHR24369">
    <property type="entry name" value="ANTIGEN BSP, PUTATIVE-RELATED"/>
    <property type="match status" value="1"/>
</dbReference>
<dbReference type="SMART" id="SM00013">
    <property type="entry name" value="LRRNT"/>
    <property type="match status" value="1"/>
</dbReference>
<dbReference type="STRING" id="6526.A0A2C9JEF4"/>
<keyword evidence="3" id="KW-0677">Repeat</keyword>
<dbReference type="RefSeq" id="XP_013066624.2">
    <property type="nucleotide sequence ID" value="XM_013211170.2"/>
</dbReference>
<organism evidence="9 10">
    <name type="scientific">Biomphalaria glabrata</name>
    <name type="common">Bloodfluke planorb</name>
    <name type="synonym">Freshwater snail</name>
    <dbReference type="NCBI Taxonomy" id="6526"/>
    <lineage>
        <taxon>Eukaryota</taxon>
        <taxon>Metazoa</taxon>
        <taxon>Spiralia</taxon>
        <taxon>Lophotrochozoa</taxon>
        <taxon>Mollusca</taxon>
        <taxon>Gastropoda</taxon>
        <taxon>Heterobranchia</taxon>
        <taxon>Euthyneura</taxon>
        <taxon>Panpulmonata</taxon>
        <taxon>Hygrophila</taxon>
        <taxon>Lymnaeoidea</taxon>
        <taxon>Planorbidae</taxon>
        <taxon>Biomphalaria</taxon>
    </lineage>
</organism>
<dbReference type="GO" id="GO:0005886">
    <property type="term" value="C:plasma membrane"/>
    <property type="evidence" value="ECO:0007669"/>
    <property type="project" value="TreeGrafter"/>
</dbReference>
<gene>
    <name evidence="9" type="primary">106055054</name>
</gene>
<feature type="compositionally biased region" description="Low complexity" evidence="5">
    <location>
        <begin position="846"/>
        <end position="882"/>
    </location>
</feature>
<evidence type="ECO:0000256" key="3">
    <source>
        <dbReference type="ARBA" id="ARBA00022737"/>
    </source>
</evidence>
<dbReference type="VEuPathDB" id="VectorBase:BGLAX_034262"/>
<dbReference type="SMART" id="SM00369">
    <property type="entry name" value="LRR_TYP"/>
    <property type="match status" value="11"/>
</dbReference>
<keyword evidence="2 7" id="KW-0732">Signal</keyword>
<accession>A0A2C9JEF4</accession>
<dbReference type="InterPro" id="IPR032675">
    <property type="entry name" value="LRR_dom_sf"/>
</dbReference>